<dbReference type="KEGG" id="otk:C6570_00310"/>
<evidence type="ECO:0000313" key="1">
    <source>
        <dbReference type="EMBL" id="AVO32875.1"/>
    </source>
</evidence>
<dbReference type="InterPro" id="IPR009003">
    <property type="entry name" value="Peptidase_S1_PA"/>
</dbReference>
<dbReference type="AlphaFoldDB" id="A0A2S0MAG3"/>
<evidence type="ECO:0008006" key="3">
    <source>
        <dbReference type="Google" id="ProtNLM"/>
    </source>
</evidence>
<evidence type="ECO:0000313" key="2">
    <source>
        <dbReference type="Proteomes" id="UP000239709"/>
    </source>
</evidence>
<dbReference type="Gene3D" id="2.40.10.10">
    <property type="entry name" value="Trypsin-like serine proteases"/>
    <property type="match status" value="2"/>
</dbReference>
<dbReference type="SUPFAM" id="SSF50494">
    <property type="entry name" value="Trypsin-like serine proteases"/>
    <property type="match status" value="1"/>
</dbReference>
<keyword evidence="2" id="KW-1185">Reference proteome</keyword>
<dbReference type="EMBL" id="CP027666">
    <property type="protein sequence ID" value="AVO32875.1"/>
    <property type="molecule type" value="Genomic_DNA"/>
</dbReference>
<accession>A0A2S0MAG3</accession>
<name>A0A2S0MAG3_9BURK</name>
<organism evidence="1 2">
    <name type="scientific">Ottowia oryzae</name>
    <dbReference type="NCBI Taxonomy" id="2109914"/>
    <lineage>
        <taxon>Bacteria</taxon>
        <taxon>Pseudomonadati</taxon>
        <taxon>Pseudomonadota</taxon>
        <taxon>Betaproteobacteria</taxon>
        <taxon>Burkholderiales</taxon>
        <taxon>Comamonadaceae</taxon>
        <taxon>Ottowia</taxon>
    </lineage>
</organism>
<dbReference type="OrthoDB" id="5619888at2"/>
<proteinExistence type="predicted"/>
<reference evidence="1 2" key="1">
    <citation type="submission" date="2018-03" db="EMBL/GenBank/DDBJ databases">
        <title>Genome sequencing of Ottowia sp.</title>
        <authorList>
            <person name="Kim S.-J."/>
            <person name="Heo J."/>
            <person name="Kwon S.-W."/>
        </authorList>
    </citation>
    <scope>NUCLEOTIDE SEQUENCE [LARGE SCALE GENOMIC DNA]</scope>
    <source>
        <strain evidence="1 2">KADR8-3</strain>
    </source>
</reference>
<dbReference type="PANTHER" id="PTHR36234">
    <property type="entry name" value="LYSYL ENDOPEPTIDASE"/>
    <property type="match status" value="1"/>
</dbReference>
<dbReference type="InterPro" id="IPR043504">
    <property type="entry name" value="Peptidase_S1_PA_chymotrypsin"/>
</dbReference>
<gene>
    <name evidence="1" type="ORF">C6570_00310</name>
</gene>
<dbReference type="Pfam" id="PF13365">
    <property type="entry name" value="Trypsin_2"/>
    <property type="match status" value="1"/>
</dbReference>
<protein>
    <recommendedName>
        <fullName evidence="3">Endoproteinase ArgC</fullName>
    </recommendedName>
</protein>
<dbReference type="Proteomes" id="UP000239709">
    <property type="component" value="Chromosome"/>
</dbReference>
<dbReference type="PANTHER" id="PTHR36234:SF5">
    <property type="entry name" value="LYSYL ENDOPEPTIDASE"/>
    <property type="match status" value="1"/>
</dbReference>
<sequence length="447" mass="46762">MYDITKVDGRRFTKSAVVTNDKTLSELPALSANTLHLGALPKEQTFYDYGPGKALKVGAARDLAPTQTDAGTRSTLTWSRNAAGQNVGALRVQAEGAKGLRLGLLVSSLPDAAMLQVSSTQSGRTVYEVTGAEVNARLADNAAAGETGSASRTWWTPDLGGDTVALQITLPAGVDTSALAVSIPTLSHIFLAANTTSDHVKDIGDSDSCELDVTCYQTGANERDAVARMRYVKDGSSYLCTGTLLNDAAQSNRPYFLSANHCINTQTAASTLQTDWFFRSASCGRFQVMGAATTLSNGARLLYASATNDMLLVQLNDQPPSGAWMAGWDAAPNGAQSVFDIHHPSGDLAKISGGQVTSYSNCVANANCTPTSNPNAPYLQVTWSQGTTEGGSSGSGLLKSTGHVIGTLFGGSASCSYKQGTDNFGRLSVGFSNGMNRWLVAKDPSAL</sequence>